<name>A0A3A1VJ45_9BACL</name>
<comment type="caution">
    <text evidence="1">The sequence shown here is derived from an EMBL/GenBank/DDBJ whole genome shotgun (WGS) entry which is preliminary data.</text>
</comment>
<evidence type="ECO:0000313" key="1">
    <source>
        <dbReference type="EMBL" id="RIX59646.1"/>
    </source>
</evidence>
<dbReference type="EMBL" id="QXQA01000002">
    <property type="protein sequence ID" value="RIX59646.1"/>
    <property type="molecule type" value="Genomic_DNA"/>
</dbReference>
<organism evidence="1 2">
    <name type="scientific">Paenibacillus nanensis</name>
    <dbReference type="NCBI Taxonomy" id="393251"/>
    <lineage>
        <taxon>Bacteria</taxon>
        <taxon>Bacillati</taxon>
        <taxon>Bacillota</taxon>
        <taxon>Bacilli</taxon>
        <taxon>Bacillales</taxon>
        <taxon>Paenibacillaceae</taxon>
        <taxon>Paenibacillus</taxon>
    </lineage>
</organism>
<accession>A0A3A1VJ45</accession>
<reference evidence="1 2" key="1">
    <citation type="submission" date="2018-09" db="EMBL/GenBank/DDBJ databases">
        <title>Paenibacillus aracenensis nov. sp. isolated from a cave in southern Spain.</title>
        <authorList>
            <person name="Jurado V."/>
            <person name="Gutierrez-Patricio S."/>
            <person name="Gonzalez-Pimentel J.L."/>
            <person name="Miller A.Z."/>
            <person name="Laiz L."/>
            <person name="Saiz-Jimenez C."/>
        </authorList>
    </citation>
    <scope>NUCLEOTIDE SEQUENCE [LARGE SCALE GENOMIC DNA]</scope>
    <source>
        <strain evidence="1 2">DSM 22867</strain>
    </source>
</reference>
<evidence type="ECO:0000313" key="2">
    <source>
        <dbReference type="Proteomes" id="UP000266482"/>
    </source>
</evidence>
<dbReference type="AlphaFoldDB" id="A0A3A1VJ45"/>
<proteinExistence type="predicted"/>
<sequence length="71" mass="8033">MLVISSLLLSRGLGQRRMRSHSLSLKATTQQDVNKEMAKVKKVQGSFHNYYLSNQQVKDTITRVKIVLSTA</sequence>
<dbReference type="Proteomes" id="UP000266482">
    <property type="component" value="Unassembled WGS sequence"/>
</dbReference>
<keyword evidence="2" id="KW-1185">Reference proteome</keyword>
<protein>
    <submittedName>
        <fullName evidence="1">Uncharacterized protein</fullName>
    </submittedName>
</protein>
<gene>
    <name evidence="1" type="ORF">D3P08_05795</name>
</gene>